<dbReference type="InterPro" id="IPR016032">
    <property type="entry name" value="Sig_transdc_resp-reg_C-effctor"/>
</dbReference>
<dbReference type="EMBL" id="VTPS01000013">
    <property type="protein sequence ID" value="TZE81476.1"/>
    <property type="molecule type" value="Genomic_DNA"/>
</dbReference>
<accession>A0A5D8QCF2</accession>
<comment type="caution">
    <text evidence="5">The sequence shown here is derived from an EMBL/GenBank/DDBJ whole genome shotgun (WGS) entry which is preliminary data.</text>
</comment>
<evidence type="ECO:0000256" key="3">
    <source>
        <dbReference type="ARBA" id="ARBA00023163"/>
    </source>
</evidence>
<sequence length="133" mass="14947">MATKKPKILSSYSGKNSCTNVTISNYSFKLVPFIVPAVSDTVETIYAVYITPNPSVEKISCSEAAQYFGLTPRELEIAKLIERGFSNQEIADELSISIHTVKAHTENIFKKMNVNSRTAVIYKMKEMMCLNRE</sequence>
<evidence type="ECO:0000313" key="6">
    <source>
        <dbReference type="Proteomes" id="UP000322976"/>
    </source>
</evidence>
<keyword evidence="1" id="KW-0805">Transcription regulation</keyword>
<reference evidence="5 6" key="1">
    <citation type="submission" date="2019-08" db="EMBL/GenBank/DDBJ databases">
        <title>Calorimonas adulescens gen. nov., sp. nov., an anaerobic thermophilic bacterium from Sakhalin hot spring.</title>
        <authorList>
            <person name="Khomyakova M.A."/>
            <person name="Merkel A.Y."/>
            <person name="Novikov A."/>
            <person name="Bonch-Osmolovskaya E.A."/>
            <person name="Slobodkin A.I."/>
        </authorList>
    </citation>
    <scope>NUCLEOTIDE SEQUENCE [LARGE SCALE GENOMIC DNA]</scope>
    <source>
        <strain evidence="5 6">A05MB</strain>
    </source>
</reference>
<keyword evidence="3" id="KW-0804">Transcription</keyword>
<dbReference type="PROSITE" id="PS00622">
    <property type="entry name" value="HTH_LUXR_1"/>
    <property type="match status" value="1"/>
</dbReference>
<protein>
    <submittedName>
        <fullName evidence="5">Response regulator transcription factor</fullName>
    </submittedName>
</protein>
<dbReference type="PRINTS" id="PR00038">
    <property type="entry name" value="HTHLUXR"/>
</dbReference>
<keyword evidence="6" id="KW-1185">Reference proteome</keyword>
<dbReference type="PANTHER" id="PTHR44688">
    <property type="entry name" value="DNA-BINDING TRANSCRIPTIONAL ACTIVATOR DEVR_DOSR"/>
    <property type="match status" value="1"/>
</dbReference>
<dbReference type="GO" id="GO:0006355">
    <property type="term" value="P:regulation of DNA-templated transcription"/>
    <property type="evidence" value="ECO:0007669"/>
    <property type="project" value="InterPro"/>
</dbReference>
<keyword evidence="2" id="KW-0238">DNA-binding</keyword>
<name>A0A5D8QCF2_9THEO</name>
<dbReference type="CDD" id="cd06170">
    <property type="entry name" value="LuxR_C_like"/>
    <property type="match status" value="1"/>
</dbReference>
<dbReference type="AlphaFoldDB" id="A0A5D8QCF2"/>
<feature type="domain" description="HTH luxR-type" evidence="4">
    <location>
        <begin position="63"/>
        <end position="128"/>
    </location>
</feature>
<dbReference type="PANTHER" id="PTHR44688:SF16">
    <property type="entry name" value="DNA-BINDING TRANSCRIPTIONAL ACTIVATOR DEVR_DOSR"/>
    <property type="match status" value="1"/>
</dbReference>
<proteinExistence type="predicted"/>
<organism evidence="5 6">
    <name type="scientific">Calorimonas adulescens</name>
    <dbReference type="NCBI Taxonomy" id="2606906"/>
    <lineage>
        <taxon>Bacteria</taxon>
        <taxon>Bacillati</taxon>
        <taxon>Bacillota</taxon>
        <taxon>Clostridia</taxon>
        <taxon>Thermoanaerobacterales</taxon>
        <taxon>Thermoanaerobacteraceae</taxon>
        <taxon>Calorimonas</taxon>
    </lineage>
</organism>
<evidence type="ECO:0000256" key="2">
    <source>
        <dbReference type="ARBA" id="ARBA00023125"/>
    </source>
</evidence>
<dbReference type="Pfam" id="PF00196">
    <property type="entry name" value="GerE"/>
    <property type="match status" value="1"/>
</dbReference>
<gene>
    <name evidence="5" type="ORF">FWJ32_09025</name>
</gene>
<dbReference type="RefSeq" id="WP_149545629.1">
    <property type="nucleotide sequence ID" value="NZ_VTPS01000013.1"/>
</dbReference>
<dbReference type="SUPFAM" id="SSF46894">
    <property type="entry name" value="C-terminal effector domain of the bipartite response regulators"/>
    <property type="match status" value="1"/>
</dbReference>
<evidence type="ECO:0000256" key="1">
    <source>
        <dbReference type="ARBA" id="ARBA00023015"/>
    </source>
</evidence>
<dbReference type="InterPro" id="IPR036388">
    <property type="entry name" value="WH-like_DNA-bd_sf"/>
</dbReference>
<evidence type="ECO:0000259" key="4">
    <source>
        <dbReference type="PROSITE" id="PS50043"/>
    </source>
</evidence>
<dbReference type="Gene3D" id="1.10.10.10">
    <property type="entry name" value="Winged helix-like DNA-binding domain superfamily/Winged helix DNA-binding domain"/>
    <property type="match status" value="1"/>
</dbReference>
<dbReference type="Proteomes" id="UP000322976">
    <property type="component" value="Unassembled WGS sequence"/>
</dbReference>
<dbReference type="SMART" id="SM00421">
    <property type="entry name" value="HTH_LUXR"/>
    <property type="match status" value="1"/>
</dbReference>
<dbReference type="InterPro" id="IPR000792">
    <property type="entry name" value="Tscrpt_reg_LuxR_C"/>
</dbReference>
<evidence type="ECO:0000313" key="5">
    <source>
        <dbReference type="EMBL" id="TZE81476.1"/>
    </source>
</evidence>
<dbReference type="PROSITE" id="PS50043">
    <property type="entry name" value="HTH_LUXR_2"/>
    <property type="match status" value="1"/>
</dbReference>
<dbReference type="GO" id="GO:0003677">
    <property type="term" value="F:DNA binding"/>
    <property type="evidence" value="ECO:0007669"/>
    <property type="project" value="UniProtKB-KW"/>
</dbReference>